<gene>
    <name evidence="3" type="ORF">EDE15_1425</name>
</gene>
<sequence length="113" mass="12684">MTSQKGLIAVLAFATSVCVPSTIVAQGPPPHEYHDQAGWDAPPSEYQEVGRRGYHDGIEGARKDFENHRKPNVNNRDEFKHPPVSGADRDQYRASFRRGYDVAVEHMMNGPQH</sequence>
<keyword evidence="4" id="KW-1185">Reference proteome</keyword>
<dbReference type="Proteomes" id="UP000269669">
    <property type="component" value="Unassembled WGS sequence"/>
</dbReference>
<dbReference type="EMBL" id="RSDW01000001">
    <property type="protein sequence ID" value="RSL15919.1"/>
    <property type="molecule type" value="Genomic_DNA"/>
</dbReference>
<name>A0A3R9R1X4_9BACT</name>
<proteinExistence type="predicted"/>
<protein>
    <recommendedName>
        <fullName evidence="5">PXPV repeat-containing protein</fullName>
    </recommendedName>
</protein>
<feature type="region of interest" description="Disordered" evidence="1">
    <location>
        <begin position="25"/>
        <end position="92"/>
    </location>
</feature>
<feature type="signal peptide" evidence="2">
    <location>
        <begin position="1"/>
        <end position="25"/>
    </location>
</feature>
<evidence type="ECO:0008006" key="5">
    <source>
        <dbReference type="Google" id="ProtNLM"/>
    </source>
</evidence>
<dbReference type="RefSeq" id="WP_125484603.1">
    <property type="nucleotide sequence ID" value="NZ_RSDW01000001.1"/>
</dbReference>
<evidence type="ECO:0000256" key="1">
    <source>
        <dbReference type="SAM" id="MobiDB-lite"/>
    </source>
</evidence>
<feature type="chain" id="PRO_5018573198" description="PXPV repeat-containing protein" evidence="2">
    <location>
        <begin position="26"/>
        <end position="113"/>
    </location>
</feature>
<organism evidence="3 4">
    <name type="scientific">Edaphobacter aggregans</name>
    <dbReference type="NCBI Taxonomy" id="570835"/>
    <lineage>
        <taxon>Bacteria</taxon>
        <taxon>Pseudomonadati</taxon>
        <taxon>Acidobacteriota</taxon>
        <taxon>Terriglobia</taxon>
        <taxon>Terriglobales</taxon>
        <taxon>Acidobacteriaceae</taxon>
        <taxon>Edaphobacter</taxon>
    </lineage>
</organism>
<dbReference type="OrthoDB" id="122411at2"/>
<evidence type="ECO:0000313" key="3">
    <source>
        <dbReference type="EMBL" id="RSL15919.1"/>
    </source>
</evidence>
<reference evidence="3 4" key="1">
    <citation type="submission" date="2018-12" db="EMBL/GenBank/DDBJ databases">
        <title>Sequencing of bacterial isolates from soil warming experiment in Harvard Forest, Massachusetts, USA.</title>
        <authorList>
            <person name="Deangelis K."/>
        </authorList>
    </citation>
    <scope>NUCLEOTIDE SEQUENCE [LARGE SCALE GENOMIC DNA]</scope>
    <source>
        <strain evidence="3 4">EB153</strain>
    </source>
</reference>
<dbReference type="AlphaFoldDB" id="A0A3R9R1X4"/>
<evidence type="ECO:0000313" key="4">
    <source>
        <dbReference type="Proteomes" id="UP000269669"/>
    </source>
</evidence>
<feature type="compositionally biased region" description="Basic and acidic residues" evidence="1">
    <location>
        <begin position="48"/>
        <end position="92"/>
    </location>
</feature>
<evidence type="ECO:0000256" key="2">
    <source>
        <dbReference type="SAM" id="SignalP"/>
    </source>
</evidence>
<accession>A0A3R9R1X4</accession>
<keyword evidence="2" id="KW-0732">Signal</keyword>
<comment type="caution">
    <text evidence="3">The sequence shown here is derived from an EMBL/GenBank/DDBJ whole genome shotgun (WGS) entry which is preliminary data.</text>
</comment>